<dbReference type="Proteomes" id="UP000788419">
    <property type="component" value="Unassembled WGS sequence"/>
</dbReference>
<dbReference type="InterPro" id="IPR011992">
    <property type="entry name" value="EF-hand-dom_pair"/>
</dbReference>
<proteinExistence type="predicted"/>
<organism evidence="3 4">
    <name type="scientific">Pseudoxanthomonas daejeonensis</name>
    <dbReference type="NCBI Taxonomy" id="266062"/>
    <lineage>
        <taxon>Bacteria</taxon>
        <taxon>Pseudomonadati</taxon>
        <taxon>Pseudomonadota</taxon>
        <taxon>Gammaproteobacteria</taxon>
        <taxon>Lysobacterales</taxon>
        <taxon>Lysobacteraceae</taxon>
        <taxon>Pseudoxanthomonas</taxon>
    </lineage>
</organism>
<dbReference type="Gene3D" id="1.10.238.10">
    <property type="entry name" value="EF-hand"/>
    <property type="match status" value="1"/>
</dbReference>
<gene>
    <name evidence="3" type="ORF">CSC65_14950</name>
</gene>
<dbReference type="InterPro" id="IPR018247">
    <property type="entry name" value="EF_Hand_1_Ca_BS"/>
</dbReference>
<evidence type="ECO:0008006" key="5">
    <source>
        <dbReference type="Google" id="ProtNLM"/>
    </source>
</evidence>
<comment type="caution">
    <text evidence="3">The sequence shown here is derived from an EMBL/GenBank/DDBJ whole genome shotgun (WGS) entry which is preliminary data.</text>
</comment>
<keyword evidence="4" id="KW-1185">Reference proteome</keyword>
<dbReference type="PROSITE" id="PS00018">
    <property type="entry name" value="EF_HAND_1"/>
    <property type="match status" value="1"/>
</dbReference>
<evidence type="ECO:0000313" key="4">
    <source>
        <dbReference type="Proteomes" id="UP000788419"/>
    </source>
</evidence>
<dbReference type="SUPFAM" id="SSF47473">
    <property type="entry name" value="EF-hand"/>
    <property type="match status" value="1"/>
</dbReference>
<evidence type="ECO:0000256" key="1">
    <source>
        <dbReference type="SAM" id="MobiDB-lite"/>
    </source>
</evidence>
<dbReference type="RefSeq" id="WP_162411406.1">
    <property type="nucleotide sequence ID" value="NZ_PDWN01000017.1"/>
</dbReference>
<accession>A0ABQ6Z3U6</accession>
<dbReference type="EMBL" id="PDWN01000017">
    <property type="protein sequence ID" value="KAF1692253.1"/>
    <property type="molecule type" value="Genomic_DNA"/>
</dbReference>
<protein>
    <recommendedName>
        <fullName evidence="5">EF-hand domain-containing protein</fullName>
    </recommendedName>
</protein>
<keyword evidence="2" id="KW-0732">Signal</keyword>
<feature type="chain" id="PRO_5047401608" description="EF-hand domain-containing protein" evidence="2">
    <location>
        <begin position="22"/>
        <end position="110"/>
    </location>
</feature>
<reference evidence="3 4" key="1">
    <citation type="submission" date="2017-10" db="EMBL/GenBank/DDBJ databases">
        <title>Whole genome sequencing of members of genus Pseudoxanthomonas.</title>
        <authorList>
            <person name="Kumar S."/>
            <person name="Bansal K."/>
            <person name="Kaur A."/>
            <person name="Patil P."/>
            <person name="Sharma S."/>
            <person name="Patil P.B."/>
        </authorList>
    </citation>
    <scope>NUCLEOTIDE SEQUENCE [LARGE SCALE GENOMIC DNA]</scope>
    <source>
        <strain evidence="3 4">DSM 17801</strain>
    </source>
</reference>
<sequence length="110" mass="11574">MKTIRIILASAAFAFAGAAIAGDGNLSSTDKVKKMDADGDSRLSLAEFTAGGHKTSDDFAKYDINGDGYVTDEEIDAGQERGMTPGEKKDVRAKARPVPTTNPKSPEPTP</sequence>
<feature type="region of interest" description="Disordered" evidence="1">
    <location>
        <begin position="71"/>
        <end position="110"/>
    </location>
</feature>
<feature type="signal peptide" evidence="2">
    <location>
        <begin position="1"/>
        <end position="21"/>
    </location>
</feature>
<evidence type="ECO:0000313" key="3">
    <source>
        <dbReference type="EMBL" id="KAF1692253.1"/>
    </source>
</evidence>
<name>A0ABQ6Z3U6_9GAMM</name>
<evidence type="ECO:0000256" key="2">
    <source>
        <dbReference type="SAM" id="SignalP"/>
    </source>
</evidence>